<sequence length="134" mass="15388">MTIEDSCPHVDAKFLYKSRRYTGKGIIHHPHVCIMYVDNAFSRKAGLKVIGNRGLECVCMGWTWYLANDMQFYVISPLFLITLWWVPKIGFSLLAFAFIANFSSIFALTYVHNLVPGFGNIAHDFQNFAVFLDR</sequence>
<keyword evidence="1" id="KW-0812">Transmembrane</keyword>
<organism evidence="2 3">
    <name type="scientific">Nephila pilipes</name>
    <name type="common">Giant wood spider</name>
    <name type="synonym">Nephila maculata</name>
    <dbReference type="NCBI Taxonomy" id="299642"/>
    <lineage>
        <taxon>Eukaryota</taxon>
        <taxon>Metazoa</taxon>
        <taxon>Ecdysozoa</taxon>
        <taxon>Arthropoda</taxon>
        <taxon>Chelicerata</taxon>
        <taxon>Arachnida</taxon>
        <taxon>Araneae</taxon>
        <taxon>Araneomorphae</taxon>
        <taxon>Entelegynae</taxon>
        <taxon>Araneoidea</taxon>
        <taxon>Nephilidae</taxon>
        <taxon>Nephila</taxon>
    </lineage>
</organism>
<keyword evidence="3" id="KW-1185">Reference proteome</keyword>
<dbReference type="PANTHER" id="PTHR11161">
    <property type="entry name" value="O-ACYLTRANSFERASE"/>
    <property type="match status" value="1"/>
</dbReference>
<dbReference type="EMBL" id="BMAW01068319">
    <property type="protein sequence ID" value="GFT63830.1"/>
    <property type="molecule type" value="Genomic_DNA"/>
</dbReference>
<proteinExistence type="predicted"/>
<keyword evidence="1" id="KW-1133">Transmembrane helix</keyword>
<keyword evidence="1" id="KW-0472">Membrane</keyword>
<evidence type="ECO:0000313" key="2">
    <source>
        <dbReference type="EMBL" id="GFT63830.1"/>
    </source>
</evidence>
<gene>
    <name evidence="2" type="primary">nrf-6_58</name>
    <name evidence="2" type="ORF">NPIL_502241</name>
</gene>
<feature type="transmembrane region" description="Helical" evidence="1">
    <location>
        <begin position="93"/>
        <end position="111"/>
    </location>
</feature>
<evidence type="ECO:0000256" key="1">
    <source>
        <dbReference type="SAM" id="Phobius"/>
    </source>
</evidence>
<dbReference type="Proteomes" id="UP000887013">
    <property type="component" value="Unassembled WGS sequence"/>
</dbReference>
<reference evidence="2" key="1">
    <citation type="submission" date="2020-08" db="EMBL/GenBank/DDBJ databases">
        <title>Multicomponent nature underlies the extraordinary mechanical properties of spider dragline silk.</title>
        <authorList>
            <person name="Kono N."/>
            <person name="Nakamura H."/>
            <person name="Mori M."/>
            <person name="Yoshida Y."/>
            <person name="Ohtoshi R."/>
            <person name="Malay A.D."/>
            <person name="Moran D.A.P."/>
            <person name="Tomita M."/>
            <person name="Numata K."/>
            <person name="Arakawa K."/>
        </authorList>
    </citation>
    <scope>NUCLEOTIDE SEQUENCE</scope>
</reference>
<dbReference type="InterPro" id="IPR052728">
    <property type="entry name" value="O2_lipid_transport_reg"/>
</dbReference>
<accession>A0A8X6PEF5</accession>
<name>A0A8X6PEF5_NEPPI</name>
<feature type="transmembrane region" description="Helical" evidence="1">
    <location>
        <begin position="70"/>
        <end position="86"/>
    </location>
</feature>
<dbReference type="PANTHER" id="PTHR11161:SF0">
    <property type="entry name" value="O-ACYLTRANSFERASE LIKE PROTEIN"/>
    <property type="match status" value="1"/>
</dbReference>
<comment type="caution">
    <text evidence="2">The sequence shown here is derived from an EMBL/GenBank/DDBJ whole genome shotgun (WGS) entry which is preliminary data.</text>
</comment>
<protein>
    <submittedName>
        <fullName evidence="2">Nose resistant to fluoxetine protein 6</fullName>
    </submittedName>
</protein>
<dbReference type="OrthoDB" id="207378at2759"/>
<dbReference type="AlphaFoldDB" id="A0A8X6PEF5"/>
<evidence type="ECO:0000313" key="3">
    <source>
        <dbReference type="Proteomes" id="UP000887013"/>
    </source>
</evidence>